<feature type="domain" description="NlpC/P60" evidence="8">
    <location>
        <begin position="113"/>
        <end position="217"/>
    </location>
</feature>
<name>A0AA48HDL1_9BACT</name>
<dbReference type="AlphaFoldDB" id="A0AA48HDL1"/>
<dbReference type="Pfam" id="PF14464">
    <property type="entry name" value="Prok-JAB"/>
    <property type="match status" value="1"/>
</dbReference>
<proteinExistence type="inferred from homology"/>
<dbReference type="SUPFAM" id="SSF102712">
    <property type="entry name" value="JAB1/MPN domain"/>
    <property type="match status" value="1"/>
</dbReference>
<keyword evidence="6" id="KW-0862">Zinc</keyword>
<feature type="domain" description="JAB" evidence="9">
    <location>
        <begin position="5"/>
        <end position="94"/>
    </location>
</feature>
<dbReference type="InterPro" id="IPR028090">
    <property type="entry name" value="JAB_dom_prok"/>
</dbReference>
<evidence type="ECO:0000313" key="11">
    <source>
        <dbReference type="Proteomes" id="UP001228113"/>
    </source>
</evidence>
<evidence type="ECO:0000256" key="5">
    <source>
        <dbReference type="ARBA" id="ARBA00022807"/>
    </source>
</evidence>
<accession>A0AA48HDL1</accession>
<dbReference type="RefSeq" id="WP_316411342.1">
    <property type="nucleotide sequence ID" value="NZ_AP027081.1"/>
</dbReference>
<evidence type="ECO:0000259" key="9">
    <source>
        <dbReference type="Pfam" id="PF14464"/>
    </source>
</evidence>
<dbReference type="InterPro" id="IPR051929">
    <property type="entry name" value="VirAsm_ModProt"/>
</dbReference>
<protein>
    <recommendedName>
        <fullName evidence="12">Proteasome lid subunit RPN8/RPN11</fullName>
    </recommendedName>
</protein>
<dbReference type="Gene3D" id="3.40.140.10">
    <property type="entry name" value="Cytidine Deaminase, domain 2"/>
    <property type="match status" value="1"/>
</dbReference>
<evidence type="ECO:0000256" key="7">
    <source>
        <dbReference type="ARBA" id="ARBA00023049"/>
    </source>
</evidence>
<evidence type="ECO:0000256" key="4">
    <source>
        <dbReference type="ARBA" id="ARBA00022801"/>
    </source>
</evidence>
<evidence type="ECO:0000256" key="1">
    <source>
        <dbReference type="ARBA" id="ARBA00007074"/>
    </source>
</evidence>
<dbReference type="GO" id="GO:0008234">
    <property type="term" value="F:cysteine-type peptidase activity"/>
    <property type="evidence" value="ECO:0007669"/>
    <property type="project" value="UniProtKB-KW"/>
</dbReference>
<dbReference type="PANTHER" id="PTHR34858:SF1">
    <property type="entry name" value="CYSO-CYSTEINE PEPTIDASE"/>
    <property type="match status" value="1"/>
</dbReference>
<evidence type="ECO:0000256" key="3">
    <source>
        <dbReference type="ARBA" id="ARBA00022723"/>
    </source>
</evidence>
<evidence type="ECO:0000256" key="2">
    <source>
        <dbReference type="ARBA" id="ARBA00022670"/>
    </source>
</evidence>
<evidence type="ECO:0000313" key="10">
    <source>
        <dbReference type="EMBL" id="BDU76308.1"/>
    </source>
</evidence>
<dbReference type="Proteomes" id="UP001228113">
    <property type="component" value="Chromosome"/>
</dbReference>
<gene>
    <name evidence="10" type="ORF">METESE_12660</name>
</gene>
<comment type="similarity">
    <text evidence="1">Belongs to the peptidase C40 family.</text>
</comment>
<sequence>MLLSTFEAFKAHAHSEGQREACGLIVGEEYIPCRNVAPDMDDFEIHAEDWDAAEDRGTIRAVCHSHPGRSRRETEADLKGCKALGIPWFILGDDGLQRIDPEPIPLVGRVFDYGWSDCYSIVRDYLGDLPDFPREPEFWRAGHSPYEEQFEGLGFRRLDPTEALPGDVLLMRVLSPVVPNHAAIYLGAGWILHHLWGRMSCRELWGPWMSATTHVLRRDR</sequence>
<dbReference type="CDD" id="cd08073">
    <property type="entry name" value="MPN_NLPC_P60"/>
    <property type="match status" value="1"/>
</dbReference>
<keyword evidence="5" id="KW-0788">Thiol protease</keyword>
<dbReference type="Pfam" id="PF00877">
    <property type="entry name" value="NLPC_P60"/>
    <property type="match status" value="1"/>
</dbReference>
<dbReference type="GO" id="GO:0008270">
    <property type="term" value="F:zinc ion binding"/>
    <property type="evidence" value="ECO:0007669"/>
    <property type="project" value="TreeGrafter"/>
</dbReference>
<keyword evidence="3" id="KW-0479">Metal-binding</keyword>
<dbReference type="SUPFAM" id="SSF54001">
    <property type="entry name" value="Cysteine proteinases"/>
    <property type="match status" value="1"/>
</dbReference>
<evidence type="ECO:0000256" key="6">
    <source>
        <dbReference type="ARBA" id="ARBA00022833"/>
    </source>
</evidence>
<dbReference type="GO" id="GO:0006508">
    <property type="term" value="P:proteolysis"/>
    <property type="evidence" value="ECO:0007669"/>
    <property type="project" value="UniProtKB-KW"/>
</dbReference>
<organism evidence="10 11">
    <name type="scientific">Mesoterricola sediminis</name>
    <dbReference type="NCBI Taxonomy" id="2927980"/>
    <lineage>
        <taxon>Bacteria</taxon>
        <taxon>Pseudomonadati</taxon>
        <taxon>Acidobacteriota</taxon>
        <taxon>Holophagae</taxon>
        <taxon>Holophagales</taxon>
        <taxon>Holophagaceae</taxon>
        <taxon>Mesoterricola</taxon>
    </lineage>
</organism>
<evidence type="ECO:0000259" key="8">
    <source>
        <dbReference type="Pfam" id="PF00877"/>
    </source>
</evidence>
<keyword evidence="4" id="KW-0378">Hydrolase</keyword>
<dbReference type="InterPro" id="IPR000064">
    <property type="entry name" value="NLP_P60_dom"/>
</dbReference>
<keyword evidence="2" id="KW-0645">Protease</keyword>
<dbReference type="KEGG" id="msea:METESE_12660"/>
<reference evidence="10" key="1">
    <citation type="journal article" date="2023" name="Int. J. Syst. Evol. Microbiol.">
        <title>Mesoterricola silvestris gen. nov., sp. nov., Mesoterricola sediminis sp. nov., Geothrix oryzae sp. nov., Geothrix edaphica sp. nov., Geothrix rubra sp. nov., and Geothrix limicola sp. nov., six novel members of Acidobacteriota isolated from soils.</title>
        <authorList>
            <person name="Itoh H."/>
            <person name="Sugisawa Y."/>
            <person name="Mise K."/>
            <person name="Xu Z."/>
            <person name="Kuniyasu M."/>
            <person name="Ushijima N."/>
            <person name="Kawano K."/>
            <person name="Kobayashi E."/>
            <person name="Shiratori Y."/>
            <person name="Masuda Y."/>
            <person name="Senoo K."/>
        </authorList>
    </citation>
    <scope>NUCLEOTIDE SEQUENCE</scope>
    <source>
        <strain evidence="10">W786</strain>
    </source>
</reference>
<dbReference type="EMBL" id="AP027081">
    <property type="protein sequence ID" value="BDU76308.1"/>
    <property type="molecule type" value="Genomic_DNA"/>
</dbReference>
<keyword evidence="11" id="KW-1185">Reference proteome</keyword>
<keyword evidence="7" id="KW-0482">Metalloprotease</keyword>
<dbReference type="InterPro" id="IPR038765">
    <property type="entry name" value="Papain-like_cys_pep_sf"/>
</dbReference>
<dbReference type="GO" id="GO:0008235">
    <property type="term" value="F:metalloexopeptidase activity"/>
    <property type="evidence" value="ECO:0007669"/>
    <property type="project" value="TreeGrafter"/>
</dbReference>
<evidence type="ECO:0008006" key="12">
    <source>
        <dbReference type="Google" id="ProtNLM"/>
    </source>
</evidence>
<dbReference type="PANTHER" id="PTHR34858">
    <property type="entry name" value="CYSO-CYSTEINE PEPTIDASE"/>
    <property type="match status" value="1"/>
</dbReference>